<dbReference type="InterPro" id="IPR012348">
    <property type="entry name" value="RNR-like"/>
</dbReference>
<gene>
    <name evidence="1" type="ORF">BJ972_000424</name>
    <name evidence="2" type="ORF">ESP50_10810</name>
</gene>
<name>A0A4Q2M2Q8_9MICO</name>
<evidence type="ECO:0000313" key="1">
    <source>
        <dbReference type="EMBL" id="NYD65905.1"/>
    </source>
</evidence>
<evidence type="ECO:0008006" key="5">
    <source>
        <dbReference type="Google" id="ProtNLM"/>
    </source>
</evidence>
<dbReference type="EMBL" id="SDPM01000005">
    <property type="protein sequence ID" value="RXZ86245.1"/>
    <property type="molecule type" value="Genomic_DNA"/>
</dbReference>
<dbReference type="GO" id="GO:0016491">
    <property type="term" value="F:oxidoreductase activity"/>
    <property type="evidence" value="ECO:0007669"/>
    <property type="project" value="InterPro"/>
</dbReference>
<evidence type="ECO:0000313" key="3">
    <source>
        <dbReference type="Proteomes" id="UP000292686"/>
    </source>
</evidence>
<reference evidence="2 3" key="1">
    <citation type="submission" date="2019-01" db="EMBL/GenBank/DDBJ databases">
        <title>Agromyces.</title>
        <authorList>
            <person name="Li J."/>
        </authorList>
    </citation>
    <scope>NUCLEOTIDE SEQUENCE [LARGE SCALE GENOMIC DNA]</scope>
    <source>
        <strain evidence="2 3">DSM 23870</strain>
    </source>
</reference>
<evidence type="ECO:0000313" key="2">
    <source>
        <dbReference type="EMBL" id="RXZ86245.1"/>
    </source>
</evidence>
<dbReference type="Proteomes" id="UP000292686">
    <property type="component" value="Unassembled WGS sequence"/>
</dbReference>
<proteinExistence type="predicted"/>
<evidence type="ECO:0000313" key="4">
    <source>
        <dbReference type="Proteomes" id="UP000581087"/>
    </source>
</evidence>
<dbReference type="RefSeq" id="WP_129174994.1">
    <property type="nucleotide sequence ID" value="NZ_JACCBI010000001.1"/>
</dbReference>
<sequence length="260" mass="27789">MPAPDAFDVREFARTAQGRLRDEWSAAELGGVAPSDLRMITFLLRIEGGTMAYLRNVLVTPMHKDARVTAFLVTWAFEKFWIADALGFVLDANGAAVPAATGAVEPRPSGRSRRGPVSRAVGAIASGETLIAAHLASSLVSDAVVRAGYATLAASTPAVAAVAARLSAVDERHARFFRSEVDRRLAASARAVSLAQRELRRETYPLGAADLSDDERRFFGSRLAESGADALLEAELRDVGHVDAPTIDRVMSGLLRHPSP</sequence>
<protein>
    <recommendedName>
        <fullName evidence="5">Ferritin-like domain-containing protein</fullName>
    </recommendedName>
</protein>
<dbReference type="EMBL" id="JACCBI010000001">
    <property type="protein sequence ID" value="NYD65905.1"/>
    <property type="molecule type" value="Genomic_DNA"/>
</dbReference>
<dbReference type="Gene3D" id="1.10.620.20">
    <property type="entry name" value="Ribonucleotide Reductase, subunit A"/>
    <property type="match status" value="1"/>
</dbReference>
<dbReference type="Proteomes" id="UP000581087">
    <property type="component" value="Unassembled WGS sequence"/>
</dbReference>
<reference evidence="1 4" key="2">
    <citation type="submission" date="2020-07" db="EMBL/GenBank/DDBJ databases">
        <title>Sequencing the genomes of 1000 actinobacteria strains.</title>
        <authorList>
            <person name="Klenk H.-P."/>
        </authorList>
    </citation>
    <scope>NUCLEOTIDE SEQUENCE [LARGE SCALE GENOMIC DNA]</scope>
    <source>
        <strain evidence="1 4">DSM 23870</strain>
    </source>
</reference>
<dbReference type="OrthoDB" id="3721183at2"/>
<accession>A0A4Q2M2Q8</accession>
<comment type="caution">
    <text evidence="2">The sequence shown here is derived from an EMBL/GenBank/DDBJ whole genome shotgun (WGS) entry which is preliminary data.</text>
</comment>
<organism evidence="2 3">
    <name type="scientific">Agromyces atrinae</name>
    <dbReference type="NCBI Taxonomy" id="592376"/>
    <lineage>
        <taxon>Bacteria</taxon>
        <taxon>Bacillati</taxon>
        <taxon>Actinomycetota</taxon>
        <taxon>Actinomycetes</taxon>
        <taxon>Micrococcales</taxon>
        <taxon>Microbacteriaceae</taxon>
        <taxon>Agromyces</taxon>
    </lineage>
</organism>
<dbReference type="AlphaFoldDB" id="A0A4Q2M2Q8"/>
<keyword evidence="3" id="KW-1185">Reference proteome</keyword>